<protein>
    <submittedName>
        <fullName evidence="1">Uncharacterized protein</fullName>
    </submittedName>
</protein>
<name>A0A5B7HQ93_PORTR</name>
<dbReference type="EMBL" id="VSRR010034512">
    <property type="protein sequence ID" value="MPC72313.1"/>
    <property type="molecule type" value="Genomic_DNA"/>
</dbReference>
<reference evidence="1 2" key="1">
    <citation type="submission" date="2019-05" db="EMBL/GenBank/DDBJ databases">
        <title>Another draft genome of Portunus trituberculatus and its Hox gene families provides insights of decapod evolution.</title>
        <authorList>
            <person name="Jeong J.-H."/>
            <person name="Song I."/>
            <person name="Kim S."/>
            <person name="Choi T."/>
            <person name="Kim D."/>
            <person name="Ryu S."/>
            <person name="Kim W."/>
        </authorList>
    </citation>
    <scope>NUCLEOTIDE SEQUENCE [LARGE SCALE GENOMIC DNA]</scope>
    <source>
        <tissue evidence="1">Muscle</tissue>
    </source>
</reference>
<gene>
    <name evidence="1" type="ORF">E2C01_066614</name>
</gene>
<evidence type="ECO:0000313" key="1">
    <source>
        <dbReference type="EMBL" id="MPC72313.1"/>
    </source>
</evidence>
<sequence length="97" mass="10982">METKGGLCSLCLVTALYEEPQGGRREHVKYGFRESRSGKASRWFILKTEDKKFARTEIHVWVGVLAQLLATLLVCVACEGCSSFTESYPTVYPRAYR</sequence>
<dbReference type="AlphaFoldDB" id="A0A5B7HQ93"/>
<organism evidence="1 2">
    <name type="scientific">Portunus trituberculatus</name>
    <name type="common">Swimming crab</name>
    <name type="synonym">Neptunus trituberculatus</name>
    <dbReference type="NCBI Taxonomy" id="210409"/>
    <lineage>
        <taxon>Eukaryota</taxon>
        <taxon>Metazoa</taxon>
        <taxon>Ecdysozoa</taxon>
        <taxon>Arthropoda</taxon>
        <taxon>Crustacea</taxon>
        <taxon>Multicrustacea</taxon>
        <taxon>Malacostraca</taxon>
        <taxon>Eumalacostraca</taxon>
        <taxon>Eucarida</taxon>
        <taxon>Decapoda</taxon>
        <taxon>Pleocyemata</taxon>
        <taxon>Brachyura</taxon>
        <taxon>Eubrachyura</taxon>
        <taxon>Portunoidea</taxon>
        <taxon>Portunidae</taxon>
        <taxon>Portuninae</taxon>
        <taxon>Portunus</taxon>
    </lineage>
</organism>
<dbReference type="Proteomes" id="UP000324222">
    <property type="component" value="Unassembled WGS sequence"/>
</dbReference>
<proteinExistence type="predicted"/>
<keyword evidence="2" id="KW-1185">Reference proteome</keyword>
<accession>A0A5B7HQ93</accession>
<evidence type="ECO:0000313" key="2">
    <source>
        <dbReference type="Proteomes" id="UP000324222"/>
    </source>
</evidence>
<comment type="caution">
    <text evidence="1">The sequence shown here is derived from an EMBL/GenBank/DDBJ whole genome shotgun (WGS) entry which is preliminary data.</text>
</comment>